<evidence type="ECO:0000313" key="4">
    <source>
        <dbReference type="Proteomes" id="UP000198922"/>
    </source>
</evidence>
<dbReference type="PANTHER" id="PTHR11280">
    <property type="entry name" value="GLUCOSAMINE-6-PHOSPHATE ISOMERASE"/>
    <property type="match status" value="1"/>
</dbReference>
<dbReference type="InterPro" id="IPR018321">
    <property type="entry name" value="Glucosamine6P_isomerase_CS"/>
</dbReference>
<dbReference type="InterPro" id="IPR006148">
    <property type="entry name" value="Glc/Gal-6P_isomerase"/>
</dbReference>
<dbReference type="CDD" id="cd01399">
    <property type="entry name" value="GlcN6P_deaminase"/>
    <property type="match status" value="1"/>
</dbReference>
<dbReference type="Proteomes" id="UP000198922">
    <property type="component" value="Unassembled WGS sequence"/>
</dbReference>
<dbReference type="GO" id="GO:0005737">
    <property type="term" value="C:cytoplasm"/>
    <property type="evidence" value="ECO:0007669"/>
    <property type="project" value="TreeGrafter"/>
</dbReference>
<dbReference type="GO" id="GO:0005975">
    <property type="term" value="P:carbohydrate metabolic process"/>
    <property type="evidence" value="ECO:0007669"/>
    <property type="project" value="InterPro"/>
</dbReference>
<dbReference type="GO" id="GO:0019262">
    <property type="term" value="P:N-acetylneuraminate catabolic process"/>
    <property type="evidence" value="ECO:0007669"/>
    <property type="project" value="TreeGrafter"/>
</dbReference>
<dbReference type="Gene3D" id="3.40.50.1360">
    <property type="match status" value="1"/>
</dbReference>
<dbReference type="GO" id="GO:0006046">
    <property type="term" value="P:N-acetylglucosamine catabolic process"/>
    <property type="evidence" value="ECO:0007669"/>
    <property type="project" value="TreeGrafter"/>
</dbReference>
<dbReference type="GO" id="GO:0004342">
    <property type="term" value="F:glucosamine-6-phosphate deaminase activity"/>
    <property type="evidence" value="ECO:0007669"/>
    <property type="project" value="InterPro"/>
</dbReference>
<organism evidence="3 4">
    <name type="scientific">Limimaricola pyoseonensis</name>
    <dbReference type="NCBI Taxonomy" id="521013"/>
    <lineage>
        <taxon>Bacteria</taxon>
        <taxon>Pseudomonadati</taxon>
        <taxon>Pseudomonadota</taxon>
        <taxon>Alphaproteobacteria</taxon>
        <taxon>Rhodobacterales</taxon>
        <taxon>Paracoccaceae</taxon>
        <taxon>Limimaricola</taxon>
    </lineage>
</organism>
<dbReference type="RefSeq" id="WP_090113623.1">
    <property type="nucleotide sequence ID" value="NZ_FNAT01000006.1"/>
</dbReference>
<dbReference type="Pfam" id="PF01182">
    <property type="entry name" value="Glucosamine_iso"/>
    <property type="match status" value="1"/>
</dbReference>
<name>A0A1G7HKT0_9RHOB</name>
<keyword evidence="4" id="KW-1185">Reference proteome</keyword>
<dbReference type="SUPFAM" id="SSF100950">
    <property type="entry name" value="NagB/RpiA/CoA transferase-like"/>
    <property type="match status" value="1"/>
</dbReference>
<dbReference type="EMBL" id="FNAT01000006">
    <property type="protein sequence ID" value="SDF00874.1"/>
    <property type="molecule type" value="Genomic_DNA"/>
</dbReference>
<evidence type="ECO:0000313" key="3">
    <source>
        <dbReference type="EMBL" id="SDF00874.1"/>
    </source>
</evidence>
<keyword evidence="1" id="KW-0378">Hydrolase</keyword>
<evidence type="ECO:0000259" key="2">
    <source>
        <dbReference type="Pfam" id="PF01182"/>
    </source>
</evidence>
<dbReference type="GO" id="GO:0006043">
    <property type="term" value="P:glucosamine catabolic process"/>
    <property type="evidence" value="ECO:0007669"/>
    <property type="project" value="TreeGrafter"/>
</dbReference>
<dbReference type="OrthoDB" id="9791139at2"/>
<dbReference type="GO" id="GO:0042802">
    <property type="term" value="F:identical protein binding"/>
    <property type="evidence" value="ECO:0007669"/>
    <property type="project" value="TreeGrafter"/>
</dbReference>
<dbReference type="AlphaFoldDB" id="A0A1G7HKT0"/>
<accession>A0A1G7HKT0</accession>
<dbReference type="PANTHER" id="PTHR11280:SF5">
    <property type="entry name" value="GLUCOSAMINE-6-PHOSPHATE ISOMERASE"/>
    <property type="match status" value="1"/>
</dbReference>
<dbReference type="InterPro" id="IPR004547">
    <property type="entry name" value="Glucosamine6P_isomerase"/>
</dbReference>
<sequence>MSGPRVEILDSATDVAERAAARIAAACAAPSPVLGLATGRTPLAVYAALRERIAPGGLRLDHATFFNLDEYAGLPPGHPASFASYMRRELFDPASVPEGRWHLPDGNGGPAEADGYEAAIAAAGGIGLQLLGIGRNGHVGFNEPGAAHDSRTRRVRLTEQTRQANAPDFPAGTPVPEHAVTMGIGTILEAREILLLATGAAKAEALAAALEGPVTEAVPASALQRHPRVTVLCDVAAGRNLRRMAA</sequence>
<reference evidence="4" key="1">
    <citation type="submission" date="2016-10" db="EMBL/GenBank/DDBJ databases">
        <authorList>
            <person name="Varghese N."/>
            <person name="Submissions S."/>
        </authorList>
    </citation>
    <scope>NUCLEOTIDE SEQUENCE [LARGE SCALE GENOMIC DNA]</scope>
    <source>
        <strain evidence="4">DSM 21424</strain>
    </source>
</reference>
<proteinExistence type="predicted"/>
<dbReference type="STRING" id="521013.SAMN04488567_3195"/>
<gene>
    <name evidence="3" type="ORF">SAMN04488567_3195</name>
</gene>
<evidence type="ECO:0000256" key="1">
    <source>
        <dbReference type="ARBA" id="ARBA00022801"/>
    </source>
</evidence>
<dbReference type="PROSITE" id="PS01161">
    <property type="entry name" value="GLC_GALNAC_ISOMERASE"/>
    <property type="match status" value="1"/>
</dbReference>
<feature type="domain" description="Glucosamine/galactosamine-6-phosphate isomerase" evidence="2">
    <location>
        <begin position="12"/>
        <end position="226"/>
    </location>
</feature>
<protein>
    <submittedName>
        <fullName evidence="3">Glucosamine-6-phosphate deaminase</fullName>
    </submittedName>
</protein>
<dbReference type="InterPro" id="IPR037171">
    <property type="entry name" value="NagB/RpiA_transferase-like"/>
</dbReference>